<dbReference type="Gene3D" id="3.40.50.10330">
    <property type="entry name" value="Probable inorganic polyphosphate/atp-NAD kinase, domain 1"/>
    <property type="match status" value="1"/>
</dbReference>
<dbReference type="AlphaFoldDB" id="A0AAU3I3N4"/>
<feature type="transmembrane region" description="Helical" evidence="2">
    <location>
        <begin position="13"/>
        <end position="32"/>
    </location>
</feature>
<accession>A0AAU3I3N4</accession>
<name>A0AAU3I3N4_9ACTN</name>
<reference evidence="4" key="1">
    <citation type="submission" date="2022-10" db="EMBL/GenBank/DDBJ databases">
        <title>The complete genomes of actinobacterial strains from the NBC collection.</title>
        <authorList>
            <person name="Joergensen T.S."/>
            <person name="Alvarez Arevalo M."/>
            <person name="Sterndorff E.B."/>
            <person name="Faurdal D."/>
            <person name="Vuksanovic O."/>
            <person name="Mourched A.-S."/>
            <person name="Charusanti P."/>
            <person name="Shaw S."/>
            <person name="Blin K."/>
            <person name="Weber T."/>
        </authorList>
    </citation>
    <scope>NUCLEOTIDE SEQUENCE</scope>
    <source>
        <strain evidence="4">NBC_01393</strain>
    </source>
</reference>
<dbReference type="InterPro" id="IPR017438">
    <property type="entry name" value="ATP-NAD_kinase_N"/>
</dbReference>
<sequence length="461" mass="48979">MSTETGPPARERWAARASLAAAALAVALPLAFGGVRGFLLLLAAAAAMAVAAAALWWMLTRRGPLRWIAGLLAIVLPFAAVVVLALTLLWTLLLSPVLWIIAVWCGRYALRSARGRVRPMKEHRTPPPRKPFVLMNPRSGGGKVERFGLVEKAERLGARVVLLDPEQHQDVTELARQAVADGADLLGVAGGDGTQALVAAVAAEHGLPFLVVSAGTRNHFAMDLGLDRDDPATCLDALTNGVELRVDLGFAGTHPFVNNASFGAYAAVVQDPAYRDDKIGTILELLPDLLTRQRGPELTAHAAGTTLVAPQAVLVSNNPYRTNDPAGLGRRERLDSGLLGVLGVKVDSAVEAAALLLSPAPQGLSVLTAREVVVTADDEELEAGIDGEAMVLPTPVRCRVEPGVLRVRVPRKRPGVPTVQPTLDWRRLMAMALLVSRTAGVHRPGHGPGRERRPEDRSGKP</sequence>
<dbReference type="InterPro" id="IPR016064">
    <property type="entry name" value="NAD/diacylglycerol_kinase_sf"/>
</dbReference>
<keyword evidence="4" id="KW-0808">Transferase</keyword>
<dbReference type="GO" id="GO:0016301">
    <property type="term" value="F:kinase activity"/>
    <property type="evidence" value="ECO:0007669"/>
    <property type="project" value="UniProtKB-KW"/>
</dbReference>
<dbReference type="EMBL" id="CP109546">
    <property type="protein sequence ID" value="WTZ12435.1"/>
    <property type="molecule type" value="Genomic_DNA"/>
</dbReference>
<evidence type="ECO:0000256" key="2">
    <source>
        <dbReference type="SAM" id="Phobius"/>
    </source>
</evidence>
<feature type="region of interest" description="Disordered" evidence="1">
    <location>
        <begin position="439"/>
        <end position="461"/>
    </location>
</feature>
<protein>
    <submittedName>
        <fullName evidence="4">Diacylglycerol kinase family protein</fullName>
    </submittedName>
</protein>
<dbReference type="SUPFAM" id="SSF111331">
    <property type="entry name" value="NAD kinase/diacylglycerol kinase-like"/>
    <property type="match status" value="1"/>
</dbReference>
<feature type="transmembrane region" description="Helical" evidence="2">
    <location>
        <begin position="65"/>
        <end position="86"/>
    </location>
</feature>
<keyword evidence="2" id="KW-1133">Transmembrane helix</keyword>
<dbReference type="Pfam" id="PF00781">
    <property type="entry name" value="DAGK_cat"/>
    <property type="match status" value="1"/>
</dbReference>
<keyword evidence="2" id="KW-0472">Membrane</keyword>
<feature type="domain" description="DAGKc" evidence="3">
    <location>
        <begin position="126"/>
        <end position="255"/>
    </location>
</feature>
<keyword evidence="4" id="KW-0418">Kinase</keyword>
<feature type="transmembrane region" description="Helical" evidence="2">
    <location>
        <begin position="38"/>
        <end position="58"/>
    </location>
</feature>
<keyword evidence="2" id="KW-0812">Transmembrane</keyword>
<evidence type="ECO:0000313" key="4">
    <source>
        <dbReference type="EMBL" id="WTZ12435.1"/>
    </source>
</evidence>
<proteinExistence type="predicted"/>
<evidence type="ECO:0000256" key="1">
    <source>
        <dbReference type="SAM" id="MobiDB-lite"/>
    </source>
</evidence>
<gene>
    <name evidence="4" type="ORF">OG699_33285</name>
</gene>
<dbReference type="Gene3D" id="2.60.200.40">
    <property type="match status" value="1"/>
</dbReference>
<dbReference type="InterPro" id="IPR001206">
    <property type="entry name" value="Diacylglycerol_kinase_cat_dom"/>
</dbReference>
<feature type="compositionally biased region" description="Basic and acidic residues" evidence="1">
    <location>
        <begin position="448"/>
        <end position="461"/>
    </location>
</feature>
<dbReference type="PROSITE" id="PS50146">
    <property type="entry name" value="DAGK"/>
    <property type="match status" value="1"/>
</dbReference>
<evidence type="ECO:0000259" key="3">
    <source>
        <dbReference type="PROSITE" id="PS50146"/>
    </source>
</evidence>
<organism evidence="4">
    <name type="scientific">Streptomyces sp. NBC_01393</name>
    <dbReference type="NCBI Taxonomy" id="2903851"/>
    <lineage>
        <taxon>Bacteria</taxon>
        <taxon>Bacillati</taxon>
        <taxon>Actinomycetota</taxon>
        <taxon>Actinomycetes</taxon>
        <taxon>Kitasatosporales</taxon>
        <taxon>Streptomycetaceae</taxon>
        <taxon>Streptomyces</taxon>
    </lineage>
</organism>